<dbReference type="GO" id="GO:0008017">
    <property type="term" value="F:microtubule binding"/>
    <property type="evidence" value="ECO:0007669"/>
    <property type="project" value="InterPro"/>
</dbReference>
<accession>A0A7G2CJ86</accession>
<dbReference type="InterPro" id="IPR056981">
    <property type="entry name" value="HEAT_ULK4_RUNKEL"/>
</dbReference>
<dbReference type="SUPFAM" id="SSF48371">
    <property type="entry name" value="ARM repeat"/>
    <property type="match status" value="2"/>
</dbReference>
<protein>
    <recommendedName>
        <fullName evidence="1">Serine/threonine-protein kinase ULK4/RUNKEL HEAT repeats domain-containing protein</fullName>
    </recommendedName>
</protein>
<keyword evidence="3" id="KW-1185">Reference proteome</keyword>
<dbReference type="EMBL" id="LR877156">
    <property type="protein sequence ID" value="CAD2219004.1"/>
    <property type="molecule type" value="Genomic_DNA"/>
</dbReference>
<evidence type="ECO:0000259" key="1">
    <source>
        <dbReference type="Pfam" id="PF23606"/>
    </source>
</evidence>
<dbReference type="Pfam" id="PF23606">
    <property type="entry name" value="HEAT_ULK4"/>
    <property type="match status" value="1"/>
</dbReference>
<evidence type="ECO:0000313" key="3">
    <source>
        <dbReference type="Proteomes" id="UP000515908"/>
    </source>
</evidence>
<reference evidence="2 3" key="1">
    <citation type="submission" date="2020-08" db="EMBL/GenBank/DDBJ databases">
        <authorList>
            <person name="Newling K."/>
            <person name="Davey J."/>
            <person name="Forrester S."/>
        </authorList>
    </citation>
    <scope>NUCLEOTIDE SEQUENCE [LARGE SCALE GENOMIC DNA]</scope>
    <source>
        <strain evidence="3">Crithidia deanei Carvalho (ATCC PRA-265)</strain>
    </source>
</reference>
<dbReference type="InterPro" id="IPR044591">
    <property type="entry name" value="RUK"/>
</dbReference>
<dbReference type="PANTHER" id="PTHR46562:SF1">
    <property type="entry name" value="SERINE_THREONINE-PROTEIN KINASE ULK4"/>
    <property type="match status" value="1"/>
</dbReference>
<dbReference type="Gene3D" id="1.25.10.10">
    <property type="entry name" value="Leucine-rich Repeat Variant"/>
    <property type="match status" value="2"/>
</dbReference>
<dbReference type="OrthoDB" id="266718at2759"/>
<dbReference type="InterPro" id="IPR011989">
    <property type="entry name" value="ARM-like"/>
</dbReference>
<dbReference type="AlphaFoldDB" id="A0A7G2CJ86"/>
<dbReference type="Proteomes" id="UP000515908">
    <property type="component" value="Chromosome 12"/>
</dbReference>
<organism evidence="2 3">
    <name type="scientific">Angomonas deanei</name>
    <dbReference type="NCBI Taxonomy" id="59799"/>
    <lineage>
        <taxon>Eukaryota</taxon>
        <taxon>Discoba</taxon>
        <taxon>Euglenozoa</taxon>
        <taxon>Kinetoplastea</taxon>
        <taxon>Metakinetoplastina</taxon>
        <taxon>Trypanosomatida</taxon>
        <taxon>Trypanosomatidae</taxon>
        <taxon>Strigomonadinae</taxon>
        <taxon>Angomonas</taxon>
    </lineage>
</organism>
<evidence type="ECO:0000313" key="2">
    <source>
        <dbReference type="EMBL" id="CAD2219004.1"/>
    </source>
</evidence>
<name>A0A7G2CJ86_9TRYP</name>
<dbReference type="VEuPathDB" id="TriTrypDB:ADEAN_000649700"/>
<sequence>MAQKQYQSATSGTTRKLSGGTDDRFTKLQIDAFNGGAFAKINIESVLSHTSDAHIRPLCMNNRIEHYVEKQYNAQTLTFKPLTLKEVKALNGTELTQFVTTIYKPLSSSSVSHEDKLNIMRYFEGICPDATTANILVNSSVMTLCVKLAGQMDAPAVFRETAASIMGILVRHTTFIHVDLAKSNVVPNTVKLCKKETDMGVKRKLIACVGEFLFYVAVRPEKERDPWNIDAKEVKEVFLDALLSNDEIYKHYAAKAVENLGSVGDKHVIRFAFCSKDVVEALINVYTDSSPGSKADHMRSSGLCAAIKLTFVEDSLIPVVLNSTKLPTSSYGNLLHNTSIHRTAQLLLAFLNYALIRAMVTTKNPYVASWASLHPESPCLAPCLLSNADAENVLSEIGDRSDELLEGICDGLESYSLSSRGKTLLFATLIGCLGGTTFSRLASSRHVALLDKIMREQDKYVVQCSNVFSNYVSLFISEKLSFVAQKVSSSVTPFYLSALQQLLNMNTLRSMISLQRDAFKSLSECLEKSITNTMYGAYEDAFNAISDRLVQTPEAVVQYYSPIAMYLVKPYTEMLQQKESERRFSAIRYLTSIITPLSSEPRLSKDTIVIRAATSVVNVVIDNFSTLLGEMNPVPSSSVRLLVTCGEWMPKLLVPKLSEDFLKSLFQYLNTAREIDLSPPLNLIYLALFNGGKEEFLTYILQENIVSFIVKSLSNAHSKGIDNVVDACCELAAYLLKKVAGDPTSKNAQHCLELLSNNSIKNIYLPLCSSETKSTAESCACIMYDLTRLSPSAQAEMLSSDGVTTLIWALNSSPLPQVPEFLLKAMRHSVENQKTDIQKINSVDELVTALSNYNSSAGTNKNRNGIVEASKLIKLIKN</sequence>
<proteinExistence type="predicted"/>
<gene>
    <name evidence="2" type="ORF">ADEAN_000649700</name>
</gene>
<dbReference type="InterPro" id="IPR016024">
    <property type="entry name" value="ARM-type_fold"/>
</dbReference>
<dbReference type="PANTHER" id="PTHR46562">
    <property type="entry name" value="SERINE/THREONINE-KINASE ULK4-LIKE PROTEIN-RELATED"/>
    <property type="match status" value="1"/>
</dbReference>
<feature type="domain" description="Serine/threonine-protein kinase ULK4/RUNKEL HEAT repeats" evidence="1">
    <location>
        <begin position="461"/>
        <end position="652"/>
    </location>
</feature>